<reference evidence="1" key="1">
    <citation type="journal article" date="2023" name="Front. Microbiol.">
        <title>Phylogeography and host specificity of Pasteurellaceae pathogenic to sea-farmed fish in the north-east Atlantic.</title>
        <authorList>
            <person name="Gulla S."/>
            <person name="Colquhoun D.J."/>
            <person name="Olsen A.B."/>
            <person name="Spilsberg B."/>
            <person name="Lagesen K."/>
            <person name="Aakesson C.P."/>
            <person name="Strom S."/>
            <person name="Manji F."/>
            <person name="Birkbeck T.H."/>
            <person name="Nilsen H.K."/>
        </authorList>
    </citation>
    <scope>NUCLEOTIDE SEQUENCE</scope>
    <source>
        <strain evidence="1">VIB1234</strain>
    </source>
</reference>
<organism evidence="1 2">
    <name type="scientific">Pasteurella atlantica</name>
    <dbReference type="NCBI Taxonomy" id="2827233"/>
    <lineage>
        <taxon>Bacteria</taxon>
        <taxon>Pseudomonadati</taxon>
        <taxon>Pseudomonadota</taxon>
        <taxon>Gammaproteobacteria</taxon>
        <taxon>Pasteurellales</taxon>
        <taxon>Pasteurellaceae</taxon>
        <taxon>Pasteurella</taxon>
    </lineage>
</organism>
<evidence type="ECO:0000313" key="1">
    <source>
        <dbReference type="EMBL" id="MDP8186650.1"/>
    </source>
</evidence>
<dbReference type="Proteomes" id="UP001230466">
    <property type="component" value="Unassembled WGS sequence"/>
</dbReference>
<sequence length="89" mass="10550">MAFIEHFNQLEDTCSHINKKHYLLDIIFLTVIAILSEVEGWKGGDYVLQVKDNQKKLLQEIESFYHKSRRDTLFLIEQGKFSSFKSNQR</sequence>
<dbReference type="EMBL" id="JASAYJ010000004">
    <property type="protein sequence ID" value="MDP8186650.1"/>
    <property type="molecule type" value="Genomic_DNA"/>
</dbReference>
<comment type="caution">
    <text evidence="1">The sequence shown here is derived from an EMBL/GenBank/DDBJ whole genome shotgun (WGS) entry which is preliminary data.</text>
</comment>
<accession>A0AAW8CNJ4</accession>
<dbReference type="RefSeq" id="WP_211597397.1">
    <property type="nucleotide sequence ID" value="NZ_JAGRQI010000004.1"/>
</dbReference>
<evidence type="ECO:0000313" key="2">
    <source>
        <dbReference type="Proteomes" id="UP001230466"/>
    </source>
</evidence>
<name>A0AAW8CNJ4_9PAST</name>
<proteinExistence type="predicted"/>
<protein>
    <recommendedName>
        <fullName evidence="3">H repeat-associated protein N-terminal domain-containing protein</fullName>
    </recommendedName>
</protein>
<dbReference type="AlphaFoldDB" id="A0AAW8CNJ4"/>
<evidence type="ECO:0008006" key="3">
    <source>
        <dbReference type="Google" id="ProtNLM"/>
    </source>
</evidence>
<gene>
    <name evidence="1" type="ORF">QJU78_02495</name>
</gene>